<keyword evidence="4" id="KW-0812">Transmembrane</keyword>
<feature type="transmembrane region" description="Helical" evidence="4">
    <location>
        <begin position="30"/>
        <end position="49"/>
    </location>
</feature>
<dbReference type="RefSeq" id="WP_066822434.1">
    <property type="nucleotide sequence ID" value="NZ_LTBA01000003.1"/>
</dbReference>
<evidence type="ECO:0000256" key="3">
    <source>
        <dbReference type="PROSITE-ProRule" id="PRU00284"/>
    </source>
</evidence>
<dbReference type="STRING" id="1121338.CLTEP_06300"/>
<dbReference type="SMART" id="SM00283">
    <property type="entry name" value="MA"/>
    <property type="match status" value="1"/>
</dbReference>
<dbReference type="OrthoDB" id="9816519at2"/>
<evidence type="ECO:0000313" key="6">
    <source>
        <dbReference type="EMBL" id="KYH35454.1"/>
    </source>
</evidence>
<dbReference type="PANTHER" id="PTHR32089">
    <property type="entry name" value="METHYL-ACCEPTING CHEMOTAXIS PROTEIN MCPB"/>
    <property type="match status" value="1"/>
</dbReference>
<dbReference type="GO" id="GO:0006935">
    <property type="term" value="P:chemotaxis"/>
    <property type="evidence" value="ECO:0007669"/>
    <property type="project" value="InterPro"/>
</dbReference>
<reference evidence="6 7" key="1">
    <citation type="submission" date="2016-02" db="EMBL/GenBank/DDBJ databases">
        <title>Genome sequence of Clostridium tepidiprofundi DSM 19306.</title>
        <authorList>
            <person name="Poehlein A."/>
            <person name="Daniel R."/>
        </authorList>
    </citation>
    <scope>NUCLEOTIDE SEQUENCE [LARGE SCALE GENOMIC DNA]</scope>
    <source>
        <strain evidence="6 7">DSM 19306</strain>
    </source>
</reference>
<dbReference type="GO" id="GO:0004888">
    <property type="term" value="F:transmembrane signaling receptor activity"/>
    <property type="evidence" value="ECO:0007669"/>
    <property type="project" value="InterPro"/>
</dbReference>
<dbReference type="PATRIC" id="fig|1121338.3.peg.637"/>
<dbReference type="EMBL" id="LTBA01000003">
    <property type="protein sequence ID" value="KYH35454.1"/>
    <property type="molecule type" value="Genomic_DNA"/>
</dbReference>
<dbReference type="Gene3D" id="1.10.287.950">
    <property type="entry name" value="Methyl-accepting chemotaxis protein"/>
    <property type="match status" value="1"/>
</dbReference>
<evidence type="ECO:0000256" key="4">
    <source>
        <dbReference type="SAM" id="Phobius"/>
    </source>
</evidence>
<organism evidence="6 7">
    <name type="scientific">Clostridium tepidiprofundi DSM 19306</name>
    <dbReference type="NCBI Taxonomy" id="1121338"/>
    <lineage>
        <taxon>Bacteria</taxon>
        <taxon>Bacillati</taxon>
        <taxon>Bacillota</taxon>
        <taxon>Clostridia</taxon>
        <taxon>Eubacteriales</taxon>
        <taxon>Clostridiaceae</taxon>
        <taxon>Clostridium</taxon>
    </lineage>
</organism>
<dbReference type="GO" id="GO:0016020">
    <property type="term" value="C:membrane"/>
    <property type="evidence" value="ECO:0007669"/>
    <property type="project" value="InterPro"/>
</dbReference>
<accession>A0A151B6D9</accession>
<keyword evidence="4" id="KW-1133">Transmembrane helix</keyword>
<sequence length="496" mass="56226">MKKLIGILLLAIISFFIGIIINYFKISNYVSFAAIILINTFGIILIYYIENKKRVSSLDNSDKPLLVTNECSDNSIANVALSLADSSKNMYLTTNDLSKLSDKIYNASKEVLNRIEIDNSNITSIDKEIHKISVEINEINNVIKFTQEFSKDNIQTVKKEEIVLNDVRKNMQELVNFFKNFLYVTENLQTSSQEIHNIISYIENIANKTNLLSLNASIEAARAGEHGKGFAVVATEIKKLADQSKQFSSNINVKLQNIEENIDRLNSISHLTESKINITNDALNNVNNTLINIANSSHILDNKIKNIIQKYSTIIESIENVINNNEFLMESNGETVNLMQEFAADIDVQWNILNSFKNITENISNVSNQFLDYYLDEEINKKLMDIALQIINSNPDMSKTGLKTLCNQLGIDGLYYANNDGIFEYCTVKEACGLNIFQLDKRYKEFMRSEKNVRIYPLTRKIDTGELSVFMAIRRPNNKGVISAEISINNLLNLAA</sequence>
<evidence type="ECO:0000256" key="1">
    <source>
        <dbReference type="ARBA" id="ARBA00023224"/>
    </source>
</evidence>
<dbReference type="Proteomes" id="UP000075531">
    <property type="component" value="Unassembled WGS sequence"/>
</dbReference>
<keyword evidence="4" id="KW-0472">Membrane</keyword>
<dbReference type="PANTHER" id="PTHR32089:SF112">
    <property type="entry name" value="LYSOZYME-LIKE PROTEIN-RELATED"/>
    <property type="match status" value="1"/>
</dbReference>
<dbReference type="SUPFAM" id="SSF58104">
    <property type="entry name" value="Methyl-accepting chemotaxis protein (MCP) signaling domain"/>
    <property type="match status" value="1"/>
</dbReference>
<dbReference type="GO" id="GO:0007165">
    <property type="term" value="P:signal transduction"/>
    <property type="evidence" value="ECO:0007669"/>
    <property type="project" value="UniProtKB-KW"/>
</dbReference>
<dbReference type="Pfam" id="PF00015">
    <property type="entry name" value="MCPsignal"/>
    <property type="match status" value="1"/>
</dbReference>
<comment type="caution">
    <text evidence="6">The sequence shown here is derived from an EMBL/GenBank/DDBJ whole genome shotgun (WGS) entry which is preliminary data.</text>
</comment>
<name>A0A151B6D9_9CLOT</name>
<feature type="domain" description="Methyl-accepting transducer" evidence="5">
    <location>
        <begin position="93"/>
        <end position="340"/>
    </location>
</feature>
<gene>
    <name evidence="6" type="primary">mcp4_1</name>
    <name evidence="6" type="ORF">CLTEP_06300</name>
</gene>
<comment type="similarity">
    <text evidence="2">Belongs to the methyl-accepting chemotaxis (MCP) protein family.</text>
</comment>
<evidence type="ECO:0000259" key="5">
    <source>
        <dbReference type="PROSITE" id="PS50111"/>
    </source>
</evidence>
<keyword evidence="7" id="KW-1185">Reference proteome</keyword>
<protein>
    <submittedName>
        <fullName evidence="6">Methyl-accepting chemotaxis protein 4</fullName>
    </submittedName>
</protein>
<dbReference type="InterPro" id="IPR004090">
    <property type="entry name" value="Chemotax_Me-accpt_rcpt"/>
</dbReference>
<dbReference type="InterPro" id="IPR004089">
    <property type="entry name" value="MCPsignal_dom"/>
</dbReference>
<proteinExistence type="inferred from homology"/>
<feature type="transmembrane region" description="Helical" evidence="4">
    <location>
        <begin position="7"/>
        <end position="24"/>
    </location>
</feature>
<evidence type="ECO:0000256" key="2">
    <source>
        <dbReference type="ARBA" id="ARBA00029447"/>
    </source>
</evidence>
<keyword evidence="1 3" id="KW-0807">Transducer</keyword>
<dbReference type="PRINTS" id="PR00260">
    <property type="entry name" value="CHEMTRNSDUCR"/>
</dbReference>
<dbReference type="PROSITE" id="PS50111">
    <property type="entry name" value="CHEMOTAXIS_TRANSDUC_2"/>
    <property type="match status" value="1"/>
</dbReference>
<evidence type="ECO:0000313" key="7">
    <source>
        <dbReference type="Proteomes" id="UP000075531"/>
    </source>
</evidence>
<dbReference type="AlphaFoldDB" id="A0A151B6D9"/>